<dbReference type="AlphaFoldDB" id="A0AA38LL61"/>
<sequence length="96" mass="11327">MPQKYAWDAKGTKAKKKRSTFEARETSNDQEAFEYRAPIFGKIGLFWKEHDILYATKVRVGRERLKRPKAKKKSQRLTSEIQTAITFESELRFSQN</sequence>
<organism evidence="1 2">
    <name type="scientific">Taxus chinensis</name>
    <name type="common">Chinese yew</name>
    <name type="synonym">Taxus wallichiana var. chinensis</name>
    <dbReference type="NCBI Taxonomy" id="29808"/>
    <lineage>
        <taxon>Eukaryota</taxon>
        <taxon>Viridiplantae</taxon>
        <taxon>Streptophyta</taxon>
        <taxon>Embryophyta</taxon>
        <taxon>Tracheophyta</taxon>
        <taxon>Spermatophyta</taxon>
        <taxon>Pinopsida</taxon>
        <taxon>Pinidae</taxon>
        <taxon>Conifers II</taxon>
        <taxon>Cupressales</taxon>
        <taxon>Taxaceae</taxon>
        <taxon>Taxus</taxon>
    </lineage>
</organism>
<reference evidence="1 2" key="1">
    <citation type="journal article" date="2021" name="Nat. Plants">
        <title>The Taxus genome provides insights into paclitaxel biosynthesis.</title>
        <authorList>
            <person name="Xiong X."/>
            <person name="Gou J."/>
            <person name="Liao Q."/>
            <person name="Li Y."/>
            <person name="Zhou Q."/>
            <person name="Bi G."/>
            <person name="Li C."/>
            <person name="Du R."/>
            <person name="Wang X."/>
            <person name="Sun T."/>
            <person name="Guo L."/>
            <person name="Liang H."/>
            <person name="Lu P."/>
            <person name="Wu Y."/>
            <person name="Zhang Z."/>
            <person name="Ro D.K."/>
            <person name="Shang Y."/>
            <person name="Huang S."/>
            <person name="Yan J."/>
        </authorList>
    </citation>
    <scope>NUCLEOTIDE SEQUENCE [LARGE SCALE GENOMIC DNA]</scope>
    <source>
        <strain evidence="1">Ta-2019</strain>
    </source>
</reference>
<dbReference type="Proteomes" id="UP000824469">
    <property type="component" value="Unassembled WGS sequence"/>
</dbReference>
<keyword evidence="2" id="KW-1185">Reference proteome</keyword>
<comment type="caution">
    <text evidence="1">The sequence shown here is derived from an EMBL/GenBank/DDBJ whole genome shotgun (WGS) entry which is preliminary data.</text>
</comment>
<protein>
    <submittedName>
        <fullName evidence="1">Uncharacterized protein</fullName>
    </submittedName>
</protein>
<proteinExistence type="predicted"/>
<evidence type="ECO:0000313" key="2">
    <source>
        <dbReference type="Proteomes" id="UP000824469"/>
    </source>
</evidence>
<accession>A0AA38LL61</accession>
<gene>
    <name evidence="1" type="ORF">KI387_005370</name>
</gene>
<dbReference type="EMBL" id="JAHRHJ020000002">
    <property type="protein sequence ID" value="KAH9325192.1"/>
    <property type="molecule type" value="Genomic_DNA"/>
</dbReference>
<name>A0AA38LL61_TAXCH</name>
<evidence type="ECO:0000313" key="1">
    <source>
        <dbReference type="EMBL" id="KAH9325192.1"/>
    </source>
</evidence>